<feature type="compositionally biased region" description="Basic and acidic residues" evidence="3">
    <location>
        <begin position="157"/>
        <end position="186"/>
    </location>
</feature>
<dbReference type="InterPro" id="IPR006607">
    <property type="entry name" value="DM15"/>
</dbReference>
<dbReference type="GeneID" id="96007311"/>
<evidence type="ECO:0000256" key="2">
    <source>
        <dbReference type="PROSITE-ProRule" id="PRU00332"/>
    </source>
</evidence>
<proteinExistence type="predicted"/>
<keyword evidence="1 2" id="KW-0694">RNA-binding</keyword>
<dbReference type="GO" id="GO:0048255">
    <property type="term" value="P:mRNA stabilization"/>
    <property type="evidence" value="ECO:0007669"/>
    <property type="project" value="InterPro"/>
</dbReference>
<keyword evidence="6" id="KW-1185">Reference proteome</keyword>
<dbReference type="PANTHER" id="PTHR22792">
    <property type="entry name" value="LUPUS LA PROTEIN-RELATED"/>
    <property type="match status" value="1"/>
</dbReference>
<organism evidence="5 6">
    <name type="scientific">Cladosporium halotolerans</name>
    <dbReference type="NCBI Taxonomy" id="1052096"/>
    <lineage>
        <taxon>Eukaryota</taxon>
        <taxon>Fungi</taxon>
        <taxon>Dikarya</taxon>
        <taxon>Ascomycota</taxon>
        <taxon>Pezizomycotina</taxon>
        <taxon>Dothideomycetes</taxon>
        <taxon>Dothideomycetidae</taxon>
        <taxon>Cladosporiales</taxon>
        <taxon>Cladosporiaceae</taxon>
        <taxon>Cladosporium</taxon>
    </lineage>
</organism>
<evidence type="ECO:0000313" key="6">
    <source>
        <dbReference type="Proteomes" id="UP000803884"/>
    </source>
</evidence>
<feature type="compositionally biased region" description="Low complexity" evidence="3">
    <location>
        <begin position="406"/>
        <end position="416"/>
    </location>
</feature>
<dbReference type="InterPro" id="IPR036388">
    <property type="entry name" value="WH-like_DNA-bd_sf"/>
</dbReference>
<dbReference type="EMBL" id="JAAQHG020000020">
    <property type="protein sequence ID" value="KAL1585254.1"/>
    <property type="molecule type" value="Genomic_DNA"/>
</dbReference>
<feature type="compositionally biased region" description="Basic and acidic residues" evidence="3">
    <location>
        <begin position="75"/>
        <end position="99"/>
    </location>
</feature>
<dbReference type="CDD" id="cd07323">
    <property type="entry name" value="LAM"/>
    <property type="match status" value="1"/>
</dbReference>
<dbReference type="SMART" id="SM00715">
    <property type="entry name" value="LA"/>
    <property type="match status" value="1"/>
</dbReference>
<feature type="compositionally biased region" description="Low complexity" evidence="3">
    <location>
        <begin position="109"/>
        <end position="128"/>
    </location>
</feature>
<reference evidence="5 6" key="1">
    <citation type="journal article" date="2020" name="Microbiol. Resour. Announc.">
        <title>Draft Genome Sequence of a Cladosporium Species Isolated from the Mesophotic Ascidian Didemnum maculosum.</title>
        <authorList>
            <person name="Gioti A."/>
            <person name="Siaperas R."/>
            <person name="Nikolaivits E."/>
            <person name="Le Goff G."/>
            <person name="Ouazzani J."/>
            <person name="Kotoulas G."/>
            <person name="Topakas E."/>
        </authorList>
    </citation>
    <scope>NUCLEOTIDE SEQUENCE [LARGE SCALE GENOMIC DNA]</scope>
    <source>
        <strain evidence="5 6">TM138-S3</strain>
    </source>
</reference>
<feature type="compositionally biased region" description="Low complexity" evidence="3">
    <location>
        <begin position="136"/>
        <end position="150"/>
    </location>
</feature>
<dbReference type="PANTHER" id="PTHR22792:SF132">
    <property type="entry name" value="LA-RELATED PROTEIN 1"/>
    <property type="match status" value="1"/>
</dbReference>
<feature type="compositionally biased region" description="Polar residues" evidence="3">
    <location>
        <begin position="420"/>
        <end position="429"/>
    </location>
</feature>
<comment type="caution">
    <text evidence="5">The sequence shown here is derived from an EMBL/GenBank/DDBJ whole genome shotgun (WGS) entry which is preliminary data.</text>
</comment>
<dbReference type="Pfam" id="PF05383">
    <property type="entry name" value="La"/>
    <property type="match status" value="1"/>
</dbReference>
<evidence type="ECO:0000256" key="3">
    <source>
        <dbReference type="SAM" id="MobiDB-lite"/>
    </source>
</evidence>
<dbReference type="GO" id="GO:0005829">
    <property type="term" value="C:cytosol"/>
    <property type="evidence" value="ECO:0007669"/>
    <property type="project" value="TreeGrafter"/>
</dbReference>
<feature type="region of interest" description="Disordered" evidence="3">
    <location>
        <begin position="1"/>
        <end position="620"/>
    </location>
</feature>
<dbReference type="AlphaFoldDB" id="A0AB34KJZ0"/>
<feature type="compositionally biased region" description="Polar residues" evidence="3">
    <location>
        <begin position="23"/>
        <end position="38"/>
    </location>
</feature>
<accession>A0AB34KJZ0</accession>
<dbReference type="InterPro" id="IPR045180">
    <property type="entry name" value="La_dom_prot"/>
</dbReference>
<dbReference type="RefSeq" id="XP_069228360.1">
    <property type="nucleotide sequence ID" value="XM_069374473.1"/>
</dbReference>
<feature type="compositionally biased region" description="Basic and acidic residues" evidence="3">
    <location>
        <begin position="339"/>
        <end position="352"/>
    </location>
</feature>
<dbReference type="PROSITE" id="PS50961">
    <property type="entry name" value="HTH_LA"/>
    <property type="match status" value="1"/>
</dbReference>
<feature type="domain" description="HTH La-type RNA-binding" evidence="4">
    <location>
        <begin position="662"/>
        <end position="753"/>
    </location>
</feature>
<dbReference type="GO" id="GO:0010494">
    <property type="term" value="C:cytoplasmic stress granule"/>
    <property type="evidence" value="ECO:0007669"/>
    <property type="project" value="TreeGrafter"/>
</dbReference>
<feature type="compositionally biased region" description="Polar residues" evidence="3">
    <location>
        <begin position="65"/>
        <end position="74"/>
    </location>
</feature>
<dbReference type="Proteomes" id="UP000803884">
    <property type="component" value="Unassembled WGS sequence"/>
</dbReference>
<dbReference type="GO" id="GO:0045727">
    <property type="term" value="P:positive regulation of translation"/>
    <property type="evidence" value="ECO:0007669"/>
    <property type="project" value="TreeGrafter"/>
</dbReference>
<evidence type="ECO:0000259" key="4">
    <source>
        <dbReference type="PROSITE" id="PS50961"/>
    </source>
</evidence>
<gene>
    <name evidence="5" type="ORF">WHR41_05868</name>
</gene>
<feature type="compositionally biased region" description="Polar residues" evidence="3">
    <location>
        <begin position="450"/>
        <end position="475"/>
    </location>
</feature>
<dbReference type="GO" id="GO:0000339">
    <property type="term" value="F:RNA cap binding"/>
    <property type="evidence" value="ECO:0007669"/>
    <property type="project" value="InterPro"/>
</dbReference>
<protein>
    <recommendedName>
        <fullName evidence="4">HTH La-type RNA-binding domain-containing protein</fullName>
    </recommendedName>
</protein>
<dbReference type="InterPro" id="IPR006630">
    <property type="entry name" value="La_HTH"/>
</dbReference>
<dbReference type="Gene3D" id="1.10.10.10">
    <property type="entry name" value="Winged helix-like DNA-binding domain superfamily/Winged helix DNA-binding domain"/>
    <property type="match status" value="1"/>
</dbReference>
<name>A0AB34KJZ0_9PEZI</name>
<evidence type="ECO:0000313" key="5">
    <source>
        <dbReference type="EMBL" id="KAL1585254.1"/>
    </source>
</evidence>
<feature type="compositionally biased region" description="Basic and acidic residues" evidence="3">
    <location>
        <begin position="431"/>
        <end position="440"/>
    </location>
</feature>
<dbReference type="InterPro" id="IPR036390">
    <property type="entry name" value="WH_DNA-bd_sf"/>
</dbReference>
<evidence type="ECO:0000256" key="1">
    <source>
        <dbReference type="ARBA" id="ARBA00022884"/>
    </source>
</evidence>
<dbReference type="SUPFAM" id="SSF46785">
    <property type="entry name" value="Winged helix' DNA-binding domain"/>
    <property type="match status" value="1"/>
</dbReference>
<sequence>MAGPGVSSPGGFSYAQAAKGRASTATSQAPSSKVTSGAATPATGLMSDLENGSSSNWADDMDFTASDNKQTQSNEESHDRNKPSELKSVVERAKAEEKAQQSSGVSSPDLAASATSNDDASSANNGSSQTSWDAKSQVSETQQTTEASTSGSWITARAERAERQSGSQKRETSDKGRKSKAEKTEEAPAPPPKPVVLTEAVAPTVNPWTKRAQENKAKLATVQQSAPKPAEVASPATAQKENQRPRTESKKKNNSTQSSSEASNGEAKRPNTSQGKRSEEQRLASRQGAKPSNGPQRADVNVPGYSRPATRDERSNVSAPPPVKDEISWPTPDTATVQEPKERKPAPEKDSEEKNEEGGSSGKSRKKPEWKPVPVVPNILWETPSMRERSTRSAPGNSEGRGRGGAAVRGRGNFRGSANGVASRNTAQSGEEARNGRTETAEDAPVKPQRNASVSSQTRSTTKAAAQQSKDTSNVDAKPVPQRSNKPKAEANVADGQDGETIPEPIPRGPKADEGEGASQNRDGQAARPTPLEKAPTREGNWNGSGRGAKRGGRGRGGSREFVNGHHGPHAFANSNPGPDFTGASPFGVPQSPSFQAPRGNHQGSFSGPGRAGWRGNSRAQSFPVENSYNRYPPYPAPMHGYGQGMFDYNGYPMSAMPYNPMMDPNYLFSVVTAQVEYYFSIDNLLKDMFLRKNMDSQGFVYLEVIASFNRVKSLTQDRELLRQVCLQSEAVQIRIGEDGKERVRKSQDYQQFILPMDERFAAARHEGPKQLDVPEQRLPAIYGQMNFNPHGGLIHPMSMPHPGDRRDNAHAMMNGAARGAFFSQNTDSIYGEEVRGRAHKAPAFDNNVHNAFLSNNNADAEPDVFPEHKLEQLTVCVRLSSRRVPYHNAASRTFSNGSIDQQSIAGEMARQRAANNGEVVVNGAASPLQSRGTSPSAASSPERAAGPTVFWIKDTEHPVGTLPSDLTPEPYVHLRLKAFEQRSHAATGTCPYDLKVLYQFWSHFLIRNFNNRMYSEFKYYADADAKERVSFEGQKNLVKYYGEAVNSANAIPTRVVKDYVDFIKAEGPKAESTAFKSLQAAWRNGALNLRNRKKLSDILDEDLKKQLDA</sequence>
<dbReference type="Pfam" id="PF21071">
    <property type="entry name" value="LARP1_HEAT"/>
    <property type="match status" value="1"/>
</dbReference>
<feature type="compositionally biased region" description="Basic and acidic residues" evidence="3">
    <location>
        <begin position="241"/>
        <end position="251"/>
    </location>
</feature>